<feature type="binding site" evidence="5">
    <location>
        <position position="432"/>
    </location>
    <ligand>
        <name>FAD</name>
        <dbReference type="ChEBI" id="CHEBI:57692"/>
    </ligand>
</feature>
<reference evidence="8 9" key="1">
    <citation type="submission" date="2016-10" db="EMBL/GenBank/DDBJ databases">
        <title>Genome sequence of the ascomycete fungus Penicillium subrubescens.</title>
        <authorList>
            <person name="De Vries R.P."/>
            <person name="Peng M."/>
            <person name="Dilokpimol A."/>
            <person name="Hilden K."/>
            <person name="Makela M.R."/>
            <person name="Grigoriev I."/>
            <person name="Riley R."/>
            <person name="Granchi Z."/>
        </authorList>
    </citation>
    <scope>NUCLEOTIDE SEQUENCE [LARGE SCALE GENOMIC DNA]</scope>
    <source>
        <strain evidence="8 9">CBS 132785</strain>
    </source>
</reference>
<protein>
    <recommendedName>
        <fullName evidence="6">Amine oxidase</fullName>
        <ecNumber evidence="6">1.4.3.-</ecNumber>
    </recommendedName>
</protein>
<dbReference type="PRINTS" id="PR00757">
    <property type="entry name" value="AMINEOXDASEF"/>
</dbReference>
<accession>A0A1Q5TM24</accession>
<evidence type="ECO:0000256" key="1">
    <source>
        <dbReference type="ARBA" id="ARBA00001974"/>
    </source>
</evidence>
<dbReference type="PANTHER" id="PTHR43563">
    <property type="entry name" value="AMINE OXIDASE"/>
    <property type="match status" value="1"/>
</dbReference>
<evidence type="ECO:0000256" key="6">
    <source>
        <dbReference type="RuleBase" id="RU362067"/>
    </source>
</evidence>
<dbReference type="InterPro" id="IPR002937">
    <property type="entry name" value="Amino_oxidase"/>
</dbReference>
<name>A0A1Q5TM24_9EURO</name>
<dbReference type="EMBL" id="MNBE01000639">
    <property type="protein sequence ID" value="OKP01286.1"/>
    <property type="molecule type" value="Genomic_DNA"/>
</dbReference>
<evidence type="ECO:0000256" key="3">
    <source>
        <dbReference type="ARBA" id="ARBA00023002"/>
    </source>
</evidence>
<dbReference type="SUPFAM" id="SSF54373">
    <property type="entry name" value="FAD-linked reductases, C-terminal domain"/>
    <property type="match status" value="1"/>
</dbReference>
<dbReference type="AlphaFoldDB" id="A0A1Q5TM24"/>
<feature type="domain" description="Amine oxidase" evidence="7">
    <location>
        <begin position="17"/>
        <end position="450"/>
    </location>
</feature>
<comment type="cofactor">
    <cofactor evidence="1 6">
        <name>FAD</name>
        <dbReference type="ChEBI" id="CHEBI:57692"/>
    </cofactor>
</comment>
<proteinExistence type="inferred from homology"/>
<evidence type="ECO:0000259" key="7">
    <source>
        <dbReference type="Pfam" id="PF01593"/>
    </source>
</evidence>
<comment type="similarity">
    <text evidence="2 6">Belongs to the flavin monoamine oxidase family.</text>
</comment>
<comment type="catalytic activity">
    <reaction evidence="4">
        <text>a secondary aliphatic amine + O2 + H2O = a primary amine + an aldehyde + H2O2</text>
        <dbReference type="Rhea" id="RHEA:26414"/>
        <dbReference type="ChEBI" id="CHEBI:15377"/>
        <dbReference type="ChEBI" id="CHEBI:15379"/>
        <dbReference type="ChEBI" id="CHEBI:16240"/>
        <dbReference type="ChEBI" id="CHEBI:17478"/>
        <dbReference type="ChEBI" id="CHEBI:58855"/>
        <dbReference type="ChEBI" id="CHEBI:65296"/>
        <dbReference type="EC" id="1.4.3.4"/>
    </reaction>
</comment>
<gene>
    <name evidence="8" type="ORF">PENSUB_7276</name>
</gene>
<dbReference type="Gene3D" id="3.90.660.10">
    <property type="match status" value="1"/>
</dbReference>
<feature type="binding site" evidence="5">
    <location>
        <position position="346"/>
    </location>
    <ligand>
        <name>substrate</name>
    </ligand>
</feature>
<dbReference type="EC" id="1.4.3.-" evidence="6"/>
<keyword evidence="6" id="KW-0285">Flavoprotein</keyword>
<dbReference type="OrthoDB" id="5046242at2759"/>
<dbReference type="STRING" id="1316194.A0A1Q5TM24"/>
<dbReference type="PANTHER" id="PTHR43563:SF14">
    <property type="entry name" value="AMINE OXIDASE"/>
    <property type="match status" value="1"/>
</dbReference>
<evidence type="ECO:0000313" key="9">
    <source>
        <dbReference type="Proteomes" id="UP000186955"/>
    </source>
</evidence>
<dbReference type="Gene3D" id="1.10.405.10">
    <property type="entry name" value="Guanine Nucleotide Dissociation Inhibitor, domain 1"/>
    <property type="match status" value="1"/>
</dbReference>
<dbReference type="InterPro" id="IPR036188">
    <property type="entry name" value="FAD/NAD-bd_sf"/>
</dbReference>
<dbReference type="SUPFAM" id="SSF51905">
    <property type="entry name" value="FAD/NAD(P)-binding domain"/>
    <property type="match status" value="1"/>
</dbReference>
<dbReference type="InterPro" id="IPR050703">
    <property type="entry name" value="Flavin_MAO"/>
</dbReference>
<evidence type="ECO:0000256" key="5">
    <source>
        <dbReference type="PIRSR" id="PIRSR601613-1"/>
    </source>
</evidence>
<evidence type="ECO:0000256" key="4">
    <source>
        <dbReference type="ARBA" id="ARBA00048448"/>
    </source>
</evidence>
<organism evidence="8 9">
    <name type="scientific">Penicillium subrubescens</name>
    <dbReference type="NCBI Taxonomy" id="1316194"/>
    <lineage>
        <taxon>Eukaryota</taxon>
        <taxon>Fungi</taxon>
        <taxon>Dikarya</taxon>
        <taxon>Ascomycota</taxon>
        <taxon>Pezizomycotina</taxon>
        <taxon>Eurotiomycetes</taxon>
        <taxon>Eurotiomycetidae</taxon>
        <taxon>Eurotiales</taxon>
        <taxon>Aspergillaceae</taxon>
        <taxon>Penicillium</taxon>
    </lineage>
</organism>
<feature type="binding site" evidence="5">
    <location>
        <position position="238"/>
    </location>
    <ligand>
        <name>FAD</name>
        <dbReference type="ChEBI" id="CHEBI:57692"/>
    </ligand>
</feature>
<dbReference type="InterPro" id="IPR001613">
    <property type="entry name" value="Flavin_amine_oxidase"/>
</dbReference>
<feature type="binding site" evidence="5">
    <location>
        <begin position="37"/>
        <end position="38"/>
    </location>
    <ligand>
        <name>FAD</name>
        <dbReference type="ChEBI" id="CHEBI:57692"/>
    </ligand>
</feature>
<evidence type="ECO:0000313" key="8">
    <source>
        <dbReference type="EMBL" id="OKP01286.1"/>
    </source>
</evidence>
<dbReference type="Gene3D" id="3.50.50.60">
    <property type="entry name" value="FAD/NAD(P)-binding domain"/>
    <property type="match status" value="1"/>
</dbReference>
<feature type="binding site" evidence="5">
    <location>
        <position position="18"/>
    </location>
    <ligand>
        <name>FAD</name>
        <dbReference type="ChEBI" id="CHEBI:57692"/>
    </ligand>
</feature>
<evidence type="ECO:0000256" key="2">
    <source>
        <dbReference type="ARBA" id="ARBA00005995"/>
    </source>
</evidence>
<dbReference type="Proteomes" id="UP000186955">
    <property type="component" value="Unassembled WGS sequence"/>
</dbReference>
<dbReference type="Pfam" id="PF01593">
    <property type="entry name" value="Amino_oxidase"/>
    <property type="match status" value="1"/>
</dbReference>
<keyword evidence="6" id="KW-0274">FAD</keyword>
<keyword evidence="9" id="KW-1185">Reference proteome</keyword>
<comment type="caution">
    <text evidence="8">The sequence shown here is derived from an EMBL/GenBank/DDBJ whole genome shotgun (WGS) entry which is preliminary data.</text>
</comment>
<keyword evidence="3 6" id="KW-0560">Oxidoreductase</keyword>
<dbReference type="GO" id="GO:0097621">
    <property type="term" value="F:monoamine oxidase activity"/>
    <property type="evidence" value="ECO:0007669"/>
    <property type="project" value="UniProtKB-EC"/>
</dbReference>
<sequence length="466" mass="50925">MTASKKVYDVVVVGAGLSGLQAAVVIRAAGFTVCVLEATNRVGGKTLTVQSTEKGYNDLGAAWINDTNQSEMFKLFQKYGFDTEVQRACGDTIIHLADGSLEKVPYGQLSGDPEFLLELVGILRDESSGVDLNDPLKSHNAAEIDQLTLKEFCVQRTKNEQAIRIADLISTALLGVESDEVSALYMLHYFKSGFGIDNLLSDGKDGGQYLRNRQGNQTISKKLAEELGWKSVFLSKPVASVSQYEGGHGVVVVTQSEESFYGRKAIISVPTTLYPTITFNPPLPPKKTALSDNTVMGYYSKTVFVFKEPWWQTAGLSGIIDSEVGPISFTRDTSIPADDQWSITCFIVGERGRQWSKLSRAARHKQAWDQFSQTFGKYVNNIPVPTNSLEMEWTKQGFFLGAPCPVMTPGILTTVGTELATPFGDVHFVGTETSTVWRGYMEGAVRSGQRGGTEVVKELVDELSAS</sequence>